<evidence type="ECO:0008006" key="6">
    <source>
        <dbReference type="Google" id="ProtNLM"/>
    </source>
</evidence>
<gene>
    <name evidence="4" type="ORF">A2591_00120</name>
</gene>
<feature type="region of interest" description="Disordered" evidence="1">
    <location>
        <begin position="128"/>
        <end position="177"/>
    </location>
</feature>
<comment type="caution">
    <text evidence="4">The sequence shown here is derived from an EMBL/GenBank/DDBJ whole genome shotgun (WGS) entry which is preliminary data.</text>
</comment>
<keyword evidence="2" id="KW-0472">Membrane</keyword>
<reference evidence="4 5" key="1">
    <citation type="journal article" date="2016" name="Nat. Commun.">
        <title>Thousands of microbial genomes shed light on interconnected biogeochemical processes in an aquifer system.</title>
        <authorList>
            <person name="Anantharaman K."/>
            <person name="Brown C.T."/>
            <person name="Hug L.A."/>
            <person name="Sharon I."/>
            <person name="Castelle C.J."/>
            <person name="Probst A.J."/>
            <person name="Thomas B.C."/>
            <person name="Singh A."/>
            <person name="Wilkins M.J."/>
            <person name="Karaoz U."/>
            <person name="Brodie E.L."/>
            <person name="Williams K.H."/>
            <person name="Hubbard S.S."/>
            <person name="Banfield J.F."/>
        </authorList>
    </citation>
    <scope>NUCLEOTIDE SEQUENCE [LARGE SCALE GENOMIC DNA]</scope>
</reference>
<feature type="compositionally biased region" description="Polar residues" evidence="1">
    <location>
        <begin position="128"/>
        <end position="143"/>
    </location>
</feature>
<dbReference type="AlphaFoldDB" id="A0A1G2SMU2"/>
<keyword evidence="2" id="KW-1133">Transmembrane helix</keyword>
<evidence type="ECO:0000313" key="4">
    <source>
        <dbReference type="EMBL" id="OHA85959.1"/>
    </source>
</evidence>
<feature type="chain" id="PRO_5009584474" description="Fibronectin type-III domain-containing protein" evidence="3">
    <location>
        <begin position="27"/>
        <end position="242"/>
    </location>
</feature>
<protein>
    <recommendedName>
        <fullName evidence="6">Fibronectin type-III domain-containing protein</fullName>
    </recommendedName>
</protein>
<feature type="transmembrane region" description="Helical" evidence="2">
    <location>
        <begin position="200"/>
        <end position="223"/>
    </location>
</feature>
<dbReference type="EMBL" id="MHUZ01000012">
    <property type="protein sequence ID" value="OHA85959.1"/>
    <property type="molecule type" value="Genomic_DNA"/>
</dbReference>
<keyword evidence="3" id="KW-0732">Signal</keyword>
<organism evidence="4 5">
    <name type="scientific">Candidatus Yonathbacteria bacterium RIFOXYD1_FULL_52_36</name>
    <dbReference type="NCBI Taxonomy" id="1802730"/>
    <lineage>
        <taxon>Bacteria</taxon>
        <taxon>Candidatus Yonathiibacteriota</taxon>
    </lineage>
</organism>
<evidence type="ECO:0000256" key="1">
    <source>
        <dbReference type="SAM" id="MobiDB-lite"/>
    </source>
</evidence>
<evidence type="ECO:0000256" key="2">
    <source>
        <dbReference type="SAM" id="Phobius"/>
    </source>
</evidence>
<accession>A0A1G2SMU2</accession>
<feature type="compositionally biased region" description="Low complexity" evidence="1">
    <location>
        <begin position="144"/>
        <end position="170"/>
    </location>
</feature>
<feature type="signal peptide" evidence="3">
    <location>
        <begin position="1"/>
        <end position="26"/>
    </location>
</feature>
<keyword evidence="2" id="KW-0812">Transmembrane</keyword>
<proteinExistence type="predicted"/>
<name>A0A1G2SMU2_9BACT</name>
<dbReference type="Proteomes" id="UP000178168">
    <property type="component" value="Unassembled WGS sequence"/>
</dbReference>
<evidence type="ECO:0000313" key="5">
    <source>
        <dbReference type="Proteomes" id="UP000178168"/>
    </source>
</evidence>
<evidence type="ECO:0000256" key="3">
    <source>
        <dbReference type="SAM" id="SignalP"/>
    </source>
</evidence>
<sequence length="242" mass="25343">MNYTLTFKSLIAAVLFAALIPHVSLAETTATLTATTMPATNITETGAQLNGYAALAPWEKTTVWFEWGETLAFGEQTQSETYWDEYNESKNLTGLKKGTRYYYRIAVIGKGETRYGETLSFTTKSAPVVSTATQNSNTPSAVGSTQTATAAKTSSTASSKTTTTKTTAVSTDKDDDCATTTASVSAGALTANAAQSDGGVGGLTIFLILVAIALAIAAAFMNISAAHEASRRKREEGGMVIA</sequence>